<organism evidence="1">
    <name type="scientific">Satyrvirus sp</name>
    <dbReference type="NCBI Taxonomy" id="2487771"/>
    <lineage>
        <taxon>Viruses</taxon>
        <taxon>Varidnaviria</taxon>
        <taxon>Bamfordvirae</taxon>
        <taxon>Nucleocytoviricota</taxon>
        <taxon>Megaviricetes</taxon>
        <taxon>Imitervirales</taxon>
        <taxon>Mimiviridae</taxon>
        <taxon>Megamimivirinae</taxon>
    </lineage>
</organism>
<dbReference type="EMBL" id="MK072441">
    <property type="protein sequence ID" value="AYV85151.1"/>
    <property type="molecule type" value="Genomic_DNA"/>
</dbReference>
<evidence type="ECO:0000313" key="2">
    <source>
        <dbReference type="EMBL" id="AYV85152.1"/>
    </source>
</evidence>
<evidence type="ECO:0000313" key="1">
    <source>
        <dbReference type="EMBL" id="AYV85151.1"/>
    </source>
</evidence>
<gene>
    <name evidence="1" type="ORF">Satyrvirus5_16</name>
    <name evidence="2" type="ORF">Satyrvirus5_17</name>
</gene>
<name>A0A3G5AFV3_9VIRU</name>
<proteinExistence type="predicted"/>
<dbReference type="EMBL" id="MK072441">
    <property type="protein sequence ID" value="AYV85152.1"/>
    <property type="molecule type" value="Genomic_DNA"/>
</dbReference>
<reference evidence="1" key="1">
    <citation type="submission" date="2018-10" db="EMBL/GenBank/DDBJ databases">
        <title>Hidden diversity of soil giant viruses.</title>
        <authorList>
            <person name="Schulz F."/>
            <person name="Alteio L."/>
            <person name="Goudeau D."/>
            <person name="Ryan E.M."/>
            <person name="Malmstrom R.R."/>
            <person name="Blanchard J."/>
            <person name="Woyke T."/>
        </authorList>
    </citation>
    <scope>NUCLEOTIDE SEQUENCE</scope>
    <source>
        <strain evidence="1">SAV1</strain>
    </source>
</reference>
<accession>A0A3G5AFV3</accession>
<sequence length="29" mass="3377">MEHTDGPGADFFLLNLNSIFNFFVQKFVQ</sequence>
<protein>
    <submittedName>
        <fullName evidence="1">Uncharacterized protein</fullName>
    </submittedName>
</protein>